<dbReference type="InterPro" id="IPR001790">
    <property type="entry name" value="Ribosomal_uL10"/>
</dbReference>
<comment type="caution">
    <text evidence="4">The sequence shown here is derived from an EMBL/GenBank/DDBJ whole genome shotgun (WGS) entry which is preliminary data.</text>
</comment>
<evidence type="ECO:0000256" key="2">
    <source>
        <dbReference type="ARBA" id="ARBA00035202"/>
    </source>
</evidence>
<evidence type="ECO:0000256" key="1">
    <source>
        <dbReference type="ARBA" id="ARBA00008889"/>
    </source>
</evidence>
<dbReference type="SUPFAM" id="SSF160369">
    <property type="entry name" value="Ribosomal protein L10-like"/>
    <property type="match status" value="1"/>
</dbReference>
<reference evidence="4 5" key="1">
    <citation type="journal article" date="2016" name="Nat. Commun.">
        <title>Thousands of microbial genomes shed light on interconnected biogeochemical processes in an aquifer system.</title>
        <authorList>
            <person name="Anantharaman K."/>
            <person name="Brown C.T."/>
            <person name="Hug L.A."/>
            <person name="Sharon I."/>
            <person name="Castelle C.J."/>
            <person name="Probst A.J."/>
            <person name="Thomas B.C."/>
            <person name="Singh A."/>
            <person name="Wilkins M.J."/>
            <person name="Karaoz U."/>
            <person name="Brodie E.L."/>
            <person name="Williams K.H."/>
            <person name="Hubbard S.S."/>
            <person name="Banfield J.F."/>
        </authorList>
    </citation>
    <scope>NUCLEOTIDE SEQUENCE [LARGE SCALE GENOMIC DNA]</scope>
</reference>
<comment type="similarity">
    <text evidence="1">Belongs to the universal ribosomal protein uL10 family.</text>
</comment>
<dbReference type="InterPro" id="IPR043141">
    <property type="entry name" value="Ribosomal_uL10-like_sf"/>
</dbReference>
<sequence length="50" mass="5567">MKKAEKVFFVDNLKAELKDAKSVILVNYSGLAVKPQQELKSRLSEVGGKM</sequence>
<proteinExistence type="inferred from homology"/>
<feature type="non-terminal residue" evidence="4">
    <location>
        <position position="50"/>
    </location>
</feature>
<protein>
    <recommendedName>
        <fullName evidence="2">Large ribosomal subunit protein uL10</fullName>
    </recommendedName>
    <alternativeName>
        <fullName evidence="3">50S ribosomal protein L10</fullName>
    </alternativeName>
</protein>
<keyword evidence="4" id="KW-0689">Ribosomal protein</keyword>
<accession>A0A1F8CXK6</accession>
<keyword evidence="4" id="KW-0687">Ribonucleoprotein</keyword>
<dbReference type="Pfam" id="PF00466">
    <property type="entry name" value="Ribosomal_L10"/>
    <property type="match status" value="1"/>
</dbReference>
<dbReference type="AlphaFoldDB" id="A0A1F8CXK6"/>
<evidence type="ECO:0000313" key="5">
    <source>
        <dbReference type="Proteomes" id="UP000178937"/>
    </source>
</evidence>
<dbReference type="Gene3D" id="3.30.70.1730">
    <property type="match status" value="1"/>
</dbReference>
<dbReference type="GO" id="GO:0005840">
    <property type="term" value="C:ribosome"/>
    <property type="evidence" value="ECO:0007669"/>
    <property type="project" value="UniProtKB-KW"/>
</dbReference>
<gene>
    <name evidence="4" type="ORF">A2393_00170</name>
</gene>
<evidence type="ECO:0000256" key="3">
    <source>
        <dbReference type="ARBA" id="ARBA00035502"/>
    </source>
</evidence>
<evidence type="ECO:0000313" key="4">
    <source>
        <dbReference type="EMBL" id="OGM80836.1"/>
    </source>
</evidence>
<organism evidence="4 5">
    <name type="scientific">Candidatus Woesebacteria bacterium RIFOXYB1_FULL_41_13</name>
    <dbReference type="NCBI Taxonomy" id="1802540"/>
    <lineage>
        <taxon>Bacteria</taxon>
        <taxon>Candidatus Woeseibacteriota</taxon>
    </lineage>
</organism>
<dbReference type="EMBL" id="MGIA01000022">
    <property type="protein sequence ID" value="OGM80836.1"/>
    <property type="molecule type" value="Genomic_DNA"/>
</dbReference>
<dbReference type="Proteomes" id="UP000178937">
    <property type="component" value="Unassembled WGS sequence"/>
</dbReference>
<name>A0A1F8CXK6_9BACT</name>